<name>A0A7U2IC48_PHANO</name>
<organism evidence="2 3">
    <name type="scientific">Phaeosphaeria nodorum (strain SN15 / ATCC MYA-4574 / FGSC 10173)</name>
    <name type="common">Glume blotch fungus</name>
    <name type="synonym">Parastagonospora nodorum</name>
    <dbReference type="NCBI Taxonomy" id="321614"/>
    <lineage>
        <taxon>Eukaryota</taxon>
        <taxon>Fungi</taxon>
        <taxon>Dikarya</taxon>
        <taxon>Ascomycota</taxon>
        <taxon>Pezizomycotina</taxon>
        <taxon>Dothideomycetes</taxon>
        <taxon>Pleosporomycetidae</taxon>
        <taxon>Pleosporales</taxon>
        <taxon>Pleosporineae</taxon>
        <taxon>Phaeosphaeriaceae</taxon>
        <taxon>Parastagonospora</taxon>
    </lineage>
</organism>
<dbReference type="EMBL" id="CP069044">
    <property type="protein sequence ID" value="QRD07086.1"/>
    <property type="molecule type" value="Genomic_DNA"/>
</dbReference>
<sequence>LDPHIPAMATSAAIGARTSAMVHGDPQLSSAIHSLYLSGPTTSDTYFPLSNGINRIESPLIFCDIDSDISATPSPTEPPTSALSAALTDATSISEGRQRASNASGSRSPEKRARSPDTSSHLLAKKMRTMTLPAFQTSHTSYPLGRSTWRNSIGSDNRSLLRGATFSERNPALLDQASSFKDFVSPELSSFRPEVVGPQGVGPLARTSIQSSTRRSSLIERDSSPEYDGTPSYAQSLHLVDTDVSIYKKVHGDEWRENSLCLHCFRRHGNFRKLTLYGYEMCGRNEALESHYWESGGDDGYD</sequence>
<evidence type="ECO:0000256" key="1">
    <source>
        <dbReference type="SAM" id="MobiDB-lite"/>
    </source>
</evidence>
<dbReference type="OrthoDB" id="3688221at2759"/>
<feature type="region of interest" description="Disordered" evidence="1">
    <location>
        <begin position="69"/>
        <end position="121"/>
    </location>
</feature>
<keyword evidence="3" id="KW-1185">Reference proteome</keyword>
<dbReference type="VEuPathDB" id="FungiDB:JI435_122840"/>
<feature type="compositionally biased region" description="Low complexity" evidence="1">
    <location>
        <begin position="206"/>
        <end position="216"/>
    </location>
</feature>
<feature type="non-terminal residue" evidence="2">
    <location>
        <position position="302"/>
    </location>
</feature>
<dbReference type="Proteomes" id="UP000663193">
    <property type="component" value="Chromosome 22"/>
</dbReference>
<accession>A0A7U2IC48</accession>
<feature type="region of interest" description="Disordered" evidence="1">
    <location>
        <begin position="194"/>
        <end position="232"/>
    </location>
</feature>
<reference evidence="3" key="1">
    <citation type="journal article" date="2021" name="BMC Genomics">
        <title>Chromosome-level genome assembly and manually-curated proteome of model necrotroph Parastagonospora nodorum Sn15 reveals a genome-wide trove of candidate effector homologs, and redundancy of virulence-related functions within an accessory chromosome.</title>
        <authorList>
            <person name="Bertazzoni S."/>
            <person name="Jones D.A.B."/>
            <person name="Phan H.T."/>
            <person name="Tan K.-C."/>
            <person name="Hane J.K."/>
        </authorList>
    </citation>
    <scope>NUCLEOTIDE SEQUENCE [LARGE SCALE GENOMIC DNA]</scope>
    <source>
        <strain evidence="3">SN15 / ATCC MYA-4574 / FGSC 10173)</strain>
    </source>
</reference>
<protein>
    <submittedName>
        <fullName evidence="2">Uncharacterized protein</fullName>
    </submittedName>
</protein>
<dbReference type="AlphaFoldDB" id="A0A7U2IC48"/>
<feature type="compositionally biased region" description="Low complexity" evidence="1">
    <location>
        <begin position="70"/>
        <end position="94"/>
    </location>
</feature>
<evidence type="ECO:0000313" key="3">
    <source>
        <dbReference type="Proteomes" id="UP000663193"/>
    </source>
</evidence>
<proteinExistence type="predicted"/>
<evidence type="ECO:0000313" key="2">
    <source>
        <dbReference type="EMBL" id="QRD07086.1"/>
    </source>
</evidence>
<gene>
    <name evidence="2" type="ORF">JI435_122840</name>
</gene>